<evidence type="ECO:0000313" key="3">
    <source>
        <dbReference type="EMBL" id="WOO79306.1"/>
    </source>
</evidence>
<protein>
    <recommendedName>
        <fullName evidence="5">Mitochondrial outer membrane protein OM14 C-terminal domain-containing protein</fullName>
    </recommendedName>
</protein>
<dbReference type="EMBL" id="CP086715">
    <property type="protein sequence ID" value="WOO79306.1"/>
    <property type="molecule type" value="Genomic_DNA"/>
</dbReference>
<dbReference type="AlphaFoldDB" id="A0AAF0Y7T4"/>
<evidence type="ECO:0008006" key="5">
    <source>
        <dbReference type="Google" id="ProtNLM"/>
    </source>
</evidence>
<keyword evidence="2" id="KW-0472">Membrane</keyword>
<dbReference type="GeneID" id="87806083"/>
<feature type="transmembrane region" description="Helical" evidence="2">
    <location>
        <begin position="141"/>
        <end position="159"/>
    </location>
</feature>
<feature type="transmembrane region" description="Helical" evidence="2">
    <location>
        <begin position="195"/>
        <end position="215"/>
    </location>
</feature>
<evidence type="ECO:0000256" key="1">
    <source>
        <dbReference type="SAM" id="MobiDB-lite"/>
    </source>
</evidence>
<dbReference type="RefSeq" id="XP_062625337.1">
    <property type="nucleotide sequence ID" value="XM_062769353.1"/>
</dbReference>
<sequence>MSYAEVAKDNIPTTGEIPQPSQDGAAPPGGRSLHRARPGPPQANLDAEGKTWDQEKADIKKATEDGLDKAEKKGREFEKKARAELDRAETAIEAYWNKAKEVILRPSTLGGLVGVVNVGLIGSLGYWAYLNKDRTWDRRQVGAAVAGTLALFGVEGYVAESYLDTPEGRAEAERAKKEGSKAYLHAKEVILRPNVAGGLAGVFNLAVIGTVGYFAHKHWNEVWDRKIVAAVTAGLLVLTGIEGALGKEYVDKELPKH</sequence>
<feature type="compositionally biased region" description="Basic and acidic residues" evidence="1">
    <location>
        <begin position="47"/>
        <end position="75"/>
    </location>
</feature>
<feature type="region of interest" description="Disordered" evidence="1">
    <location>
        <begin position="1"/>
        <end position="75"/>
    </location>
</feature>
<dbReference type="Proteomes" id="UP000827549">
    <property type="component" value="Chromosome 2"/>
</dbReference>
<gene>
    <name evidence="3" type="ORF">LOC62_02G002836</name>
</gene>
<keyword evidence="4" id="KW-1185">Reference proteome</keyword>
<dbReference type="EMBL" id="CP086715">
    <property type="protein sequence ID" value="WOO79305.1"/>
    <property type="molecule type" value="Genomic_DNA"/>
</dbReference>
<keyword evidence="2" id="KW-1133">Transmembrane helix</keyword>
<accession>A0AAF0Y7T4</accession>
<reference evidence="3" key="1">
    <citation type="submission" date="2023-10" db="EMBL/GenBank/DDBJ databases">
        <authorList>
            <person name="Noh H."/>
        </authorList>
    </citation>
    <scope>NUCLEOTIDE SEQUENCE</scope>
    <source>
        <strain evidence="3">DUCC4014</strain>
    </source>
</reference>
<organism evidence="3 4">
    <name type="scientific">Vanrija pseudolonga</name>
    <dbReference type="NCBI Taxonomy" id="143232"/>
    <lineage>
        <taxon>Eukaryota</taxon>
        <taxon>Fungi</taxon>
        <taxon>Dikarya</taxon>
        <taxon>Basidiomycota</taxon>
        <taxon>Agaricomycotina</taxon>
        <taxon>Tremellomycetes</taxon>
        <taxon>Trichosporonales</taxon>
        <taxon>Trichosporonaceae</taxon>
        <taxon>Vanrija</taxon>
    </lineage>
</organism>
<feature type="transmembrane region" description="Helical" evidence="2">
    <location>
        <begin position="109"/>
        <end position="129"/>
    </location>
</feature>
<feature type="transmembrane region" description="Helical" evidence="2">
    <location>
        <begin position="227"/>
        <end position="245"/>
    </location>
</feature>
<evidence type="ECO:0000313" key="4">
    <source>
        <dbReference type="Proteomes" id="UP000827549"/>
    </source>
</evidence>
<name>A0AAF0Y7T4_9TREE</name>
<proteinExistence type="predicted"/>
<dbReference type="RefSeq" id="XP_062625338.1">
    <property type="nucleotide sequence ID" value="XM_062769355.1"/>
</dbReference>
<evidence type="ECO:0000256" key="2">
    <source>
        <dbReference type="SAM" id="Phobius"/>
    </source>
</evidence>
<keyword evidence="2" id="KW-0812">Transmembrane</keyword>